<organism evidence="2 3">
    <name type="scientific">Campylobacter hyointestinalis subsp. hyointestinalis</name>
    <dbReference type="NCBI Taxonomy" id="91352"/>
    <lineage>
        <taxon>Bacteria</taxon>
        <taxon>Pseudomonadati</taxon>
        <taxon>Campylobacterota</taxon>
        <taxon>Epsilonproteobacteria</taxon>
        <taxon>Campylobacterales</taxon>
        <taxon>Campylobacteraceae</taxon>
        <taxon>Campylobacter</taxon>
    </lineage>
</organism>
<evidence type="ECO:0000313" key="2">
    <source>
        <dbReference type="EMBL" id="CUU78158.1"/>
    </source>
</evidence>
<dbReference type="InterPro" id="IPR036249">
    <property type="entry name" value="Thioredoxin-like_sf"/>
</dbReference>
<gene>
    <name evidence="2" type="ORF">ERS686654_00931</name>
</gene>
<keyword evidence="2" id="KW-0413">Isomerase</keyword>
<dbReference type="AlphaFoldDB" id="A0A0S4SFK2"/>
<reference evidence="2 3" key="1">
    <citation type="submission" date="2015-11" db="EMBL/GenBank/DDBJ databases">
        <authorList>
            <consortium name="Pathogen Informatics"/>
        </authorList>
    </citation>
    <scope>NUCLEOTIDE SEQUENCE [LARGE SCALE GENOMIC DNA]</scope>
    <source>
        <strain evidence="2 3">006A-0059</strain>
    </source>
</reference>
<evidence type="ECO:0000313" key="3">
    <source>
        <dbReference type="Proteomes" id="UP000052237"/>
    </source>
</evidence>
<proteinExistence type="predicted"/>
<dbReference type="RefSeq" id="WP_059426353.1">
    <property type="nucleotide sequence ID" value="NZ_FAVB01000002.1"/>
</dbReference>
<dbReference type="GO" id="GO:0016853">
    <property type="term" value="F:isomerase activity"/>
    <property type="evidence" value="ECO:0007669"/>
    <property type="project" value="UniProtKB-KW"/>
</dbReference>
<keyword evidence="3" id="KW-1185">Reference proteome</keyword>
<name>A0A0S4SFK2_CAMHY</name>
<dbReference type="Proteomes" id="UP000052237">
    <property type="component" value="Unassembled WGS sequence"/>
</dbReference>
<dbReference type="EMBL" id="FAVB01000002">
    <property type="protein sequence ID" value="CUU78158.1"/>
    <property type="molecule type" value="Genomic_DNA"/>
</dbReference>
<feature type="signal peptide" evidence="1">
    <location>
        <begin position="1"/>
        <end position="21"/>
    </location>
</feature>
<dbReference type="PANTHER" id="PTHR35891:SF3">
    <property type="entry name" value="THIOL:DISULFIDE INTERCHANGE PROTEIN DSBL"/>
    <property type="match status" value="1"/>
</dbReference>
<sequence>MFKFKKLVVASLLTLSTTLSAITEGVEYTKLKGNEIIQGADDKIIELFSYACIHCYNHFKVGTLKFVSEFLPEFKYEEWQVRQMGEFGYHMAEVLAYAKMIDEKNFINNSLNEKSAYHQVMKAYFEGYFKHRQRWGTPKAFYEVGVNAIKEATKKDVSVQDILDYASSEKGKNFVKRFDEGLDIAKISGTPAFIVKGKYLVNLEKVNSQEELVEIIKALVKLD</sequence>
<dbReference type="SUPFAM" id="SSF52833">
    <property type="entry name" value="Thioredoxin-like"/>
    <property type="match status" value="1"/>
</dbReference>
<dbReference type="Gene3D" id="3.40.30.10">
    <property type="entry name" value="Glutaredoxin"/>
    <property type="match status" value="1"/>
</dbReference>
<feature type="chain" id="PRO_5009799888" evidence="1">
    <location>
        <begin position="22"/>
        <end position="223"/>
    </location>
</feature>
<accession>A0A0S4SFK2</accession>
<evidence type="ECO:0000256" key="1">
    <source>
        <dbReference type="SAM" id="SignalP"/>
    </source>
</evidence>
<dbReference type="PANTHER" id="PTHR35891">
    <property type="entry name" value="THIOL:DISULFIDE INTERCHANGE PROTEIN DSBA"/>
    <property type="match status" value="1"/>
</dbReference>
<keyword evidence="1" id="KW-0732">Signal</keyword>
<dbReference type="InterPro" id="IPR050824">
    <property type="entry name" value="Thiol_disulfide_DsbA"/>
</dbReference>
<protein>
    <submittedName>
        <fullName evidence="2">Disulfide isomerase</fullName>
    </submittedName>
</protein>
<comment type="caution">
    <text evidence="2">The sequence shown here is derived from an EMBL/GenBank/DDBJ whole genome shotgun (WGS) entry which is preliminary data.</text>
</comment>